<dbReference type="GO" id="GO:0004673">
    <property type="term" value="F:protein histidine kinase activity"/>
    <property type="evidence" value="ECO:0007669"/>
    <property type="project" value="UniProtKB-EC"/>
</dbReference>
<evidence type="ECO:0000256" key="5">
    <source>
        <dbReference type="ARBA" id="ARBA00022553"/>
    </source>
</evidence>
<dbReference type="Pfam" id="PF00072">
    <property type="entry name" value="Response_reg"/>
    <property type="match status" value="1"/>
</dbReference>
<gene>
    <name evidence="13" type="ordered locus">Desor_3848</name>
</gene>
<evidence type="ECO:0000256" key="8">
    <source>
        <dbReference type="ARBA" id="ARBA00024867"/>
    </source>
</evidence>
<name>G7W9G5_DESOD</name>
<dbReference type="SMART" id="SM00448">
    <property type="entry name" value="REC"/>
    <property type="match status" value="1"/>
</dbReference>
<evidence type="ECO:0000256" key="10">
    <source>
        <dbReference type="PROSITE-ProRule" id="PRU00169"/>
    </source>
</evidence>
<evidence type="ECO:0000259" key="11">
    <source>
        <dbReference type="PROSITE" id="PS50109"/>
    </source>
</evidence>
<comment type="similarity">
    <text evidence="2">In the N-terminal section; belongs to the phytochrome family.</text>
</comment>
<keyword evidence="7" id="KW-0902">Two-component regulatory system</keyword>
<dbReference type="PATRIC" id="fig|768706.3.peg.3894"/>
<dbReference type="CDD" id="cd16922">
    <property type="entry name" value="HATPase_EvgS-ArcB-TorS-like"/>
    <property type="match status" value="1"/>
</dbReference>
<reference evidence="13 14" key="2">
    <citation type="journal article" date="2012" name="J. Bacteriol.">
        <title>Complete genome sequences of Desulfosporosinus orientis DSM765T, Desulfosporosinus youngiae DSM17734T, Desulfosporosinus meridiei DSM13257T, and Desulfosporosinus acidiphilus DSM22704T.</title>
        <authorList>
            <person name="Pester M."/>
            <person name="Brambilla E."/>
            <person name="Alazard D."/>
            <person name="Rattei T."/>
            <person name="Weinmaier T."/>
            <person name="Han J."/>
            <person name="Lucas S."/>
            <person name="Lapidus A."/>
            <person name="Cheng J.F."/>
            <person name="Goodwin L."/>
            <person name="Pitluck S."/>
            <person name="Peters L."/>
            <person name="Ovchinnikova G."/>
            <person name="Teshima H."/>
            <person name="Detter J.C."/>
            <person name="Han C.S."/>
            <person name="Tapia R."/>
            <person name="Land M.L."/>
            <person name="Hauser L."/>
            <person name="Kyrpides N.C."/>
            <person name="Ivanova N.N."/>
            <person name="Pagani I."/>
            <person name="Huntmann M."/>
            <person name="Wei C.L."/>
            <person name="Davenport K.W."/>
            <person name="Daligault H."/>
            <person name="Chain P.S."/>
            <person name="Chen A."/>
            <person name="Mavromatis K."/>
            <person name="Markowitz V."/>
            <person name="Szeto E."/>
            <person name="Mikhailova N."/>
            <person name="Pati A."/>
            <person name="Wagner M."/>
            <person name="Woyke T."/>
            <person name="Ollivier B."/>
            <person name="Klenk H.P."/>
            <person name="Spring S."/>
            <person name="Loy A."/>
        </authorList>
    </citation>
    <scope>NUCLEOTIDE SEQUENCE [LARGE SCALE GENOMIC DNA]</scope>
    <source>
        <strain evidence="14">ATCC 19365 / DSM 765 / NCIMB 8382 / VKM B-1628</strain>
    </source>
</reference>
<accession>G7W9G5</accession>
<proteinExistence type="inferred from homology"/>
<dbReference type="InterPro" id="IPR001789">
    <property type="entry name" value="Sig_transdc_resp-reg_receiver"/>
</dbReference>
<dbReference type="SMART" id="SM00387">
    <property type="entry name" value="HATPase_c"/>
    <property type="match status" value="1"/>
</dbReference>
<dbReference type="InterPro" id="IPR004358">
    <property type="entry name" value="Sig_transdc_His_kin-like_C"/>
</dbReference>
<evidence type="ECO:0000256" key="1">
    <source>
        <dbReference type="ARBA" id="ARBA00000085"/>
    </source>
</evidence>
<dbReference type="InterPro" id="IPR005467">
    <property type="entry name" value="His_kinase_dom"/>
</dbReference>
<dbReference type="eggNOG" id="COG5002">
    <property type="taxonomic scope" value="Bacteria"/>
</dbReference>
<feature type="modified residue" description="4-aspartylphosphate" evidence="10">
    <location>
        <position position="205"/>
    </location>
</feature>
<evidence type="ECO:0000256" key="9">
    <source>
        <dbReference type="ARBA" id="ARBA00074306"/>
    </source>
</evidence>
<dbReference type="Proteomes" id="UP000006346">
    <property type="component" value="Chromosome"/>
</dbReference>
<dbReference type="PROSITE" id="PS50110">
    <property type="entry name" value="RESPONSE_REGULATORY"/>
    <property type="match status" value="1"/>
</dbReference>
<dbReference type="PANTHER" id="PTHR45339:SF5">
    <property type="entry name" value="HISTIDINE KINASE"/>
    <property type="match status" value="1"/>
</dbReference>
<keyword evidence="5 10" id="KW-0597">Phosphoprotein</keyword>
<dbReference type="CDD" id="cd17546">
    <property type="entry name" value="REC_hyHK_CKI1_RcsC-like"/>
    <property type="match status" value="1"/>
</dbReference>
<keyword evidence="6 13" id="KW-0418">Kinase</keyword>
<dbReference type="PANTHER" id="PTHR45339">
    <property type="entry name" value="HYBRID SIGNAL TRANSDUCTION HISTIDINE KINASE J"/>
    <property type="match status" value="1"/>
</dbReference>
<dbReference type="GO" id="GO:0000160">
    <property type="term" value="P:phosphorelay signal transduction system"/>
    <property type="evidence" value="ECO:0007669"/>
    <property type="project" value="UniProtKB-KW"/>
</dbReference>
<dbReference type="InterPro" id="IPR003594">
    <property type="entry name" value="HATPase_dom"/>
</dbReference>
<sequence length="278" mass="31355">MGEKEEIRSKPYLKVGILNRLLQVSSNLIGNAIKFTEKGEITVSVKKIKTIGNKVKLMFSVSDTGIGIREEDIPKLFNYFTQLDDSFSKRFQGTGIGLAISKRLVELMGGEITVASEYGKGSAFYFTILVDVLDEEEEDYYTNDNCLIQQPADKLNILLVEDDPVSQLIIKQISKLKGWQLQVASNGKEALDFYEMSNFDIILMDIQMPGISGFDVTLAIREKEKLTGSHIPIIATTAYTMSGDKEKCLNVGMDDYISKPIDMIKLCEVLERWWKEIH</sequence>
<dbReference type="KEGG" id="dor:Desor_3848"/>
<reference evidence="14" key="1">
    <citation type="submission" date="2011-11" db="EMBL/GenBank/DDBJ databases">
        <title>Complete sequence of Desulfosporosinus orientis DSM 765.</title>
        <authorList>
            <person name="Lucas S."/>
            <person name="Han J."/>
            <person name="Lapidus A."/>
            <person name="Cheng J.-F."/>
            <person name="Goodwin L."/>
            <person name="Pitluck S."/>
            <person name="Peters L."/>
            <person name="Ovchinnikova G."/>
            <person name="Teshima H."/>
            <person name="Detter J.C."/>
            <person name="Han C."/>
            <person name="Tapia R."/>
            <person name="Land M."/>
            <person name="Hauser L."/>
            <person name="Kyrpides N."/>
            <person name="Ivanova N."/>
            <person name="Pagani I."/>
            <person name="Pester M."/>
            <person name="Spring S."/>
            <person name="Ollivier B."/>
            <person name="Rattei T."/>
            <person name="Klenk H.-P."/>
            <person name="Wagner M."/>
            <person name="Loy A."/>
            <person name="Woyke T."/>
        </authorList>
    </citation>
    <scope>NUCLEOTIDE SEQUENCE [LARGE SCALE GENOMIC DNA]</scope>
    <source>
        <strain evidence="14">ATCC 19365 / DSM 765 / NCIMB 8382 / VKM B-1628</strain>
    </source>
</reference>
<dbReference type="SUPFAM" id="SSF55874">
    <property type="entry name" value="ATPase domain of HSP90 chaperone/DNA topoisomerase II/histidine kinase"/>
    <property type="match status" value="1"/>
</dbReference>
<dbReference type="InterPro" id="IPR036890">
    <property type="entry name" value="HATPase_C_sf"/>
</dbReference>
<organism evidence="13 14">
    <name type="scientific">Desulfosporosinus orientis (strain ATCC 19365 / DSM 765 / NCIMB 8382 / VKM B-1628 / Singapore I)</name>
    <name type="common">Desulfotomaculum orientis</name>
    <dbReference type="NCBI Taxonomy" id="768706"/>
    <lineage>
        <taxon>Bacteria</taxon>
        <taxon>Bacillati</taxon>
        <taxon>Bacillota</taxon>
        <taxon>Clostridia</taxon>
        <taxon>Eubacteriales</taxon>
        <taxon>Desulfitobacteriaceae</taxon>
        <taxon>Desulfosporosinus</taxon>
    </lineage>
</organism>
<protein>
    <recommendedName>
        <fullName evidence="9">Circadian input-output histidine kinase CikA</fullName>
        <ecNumber evidence="3">2.7.13.3</ecNumber>
    </recommendedName>
    <alternativeName>
        <fullName evidence="4">Stage 0 sporulation protein A homolog</fullName>
    </alternativeName>
</protein>
<dbReference type="FunFam" id="3.30.565.10:FF:000010">
    <property type="entry name" value="Sensor histidine kinase RcsC"/>
    <property type="match status" value="1"/>
</dbReference>
<dbReference type="Pfam" id="PF02518">
    <property type="entry name" value="HATPase_c"/>
    <property type="match status" value="1"/>
</dbReference>
<keyword evidence="6 13" id="KW-0808">Transferase</keyword>
<evidence type="ECO:0000256" key="3">
    <source>
        <dbReference type="ARBA" id="ARBA00012438"/>
    </source>
</evidence>
<dbReference type="EC" id="2.7.13.3" evidence="3"/>
<evidence type="ECO:0000259" key="12">
    <source>
        <dbReference type="PROSITE" id="PS50110"/>
    </source>
</evidence>
<dbReference type="PRINTS" id="PR00344">
    <property type="entry name" value="BCTRLSENSOR"/>
</dbReference>
<dbReference type="Gene3D" id="3.40.50.2300">
    <property type="match status" value="1"/>
</dbReference>
<dbReference type="PROSITE" id="PS50109">
    <property type="entry name" value="HIS_KIN"/>
    <property type="match status" value="1"/>
</dbReference>
<dbReference type="InterPro" id="IPR011006">
    <property type="entry name" value="CheY-like_superfamily"/>
</dbReference>
<dbReference type="STRING" id="768706.Desor_3848"/>
<dbReference type="HOGENOM" id="CLU_000445_114_15_9"/>
<dbReference type="OrthoDB" id="9809348at2"/>
<dbReference type="RefSeq" id="WP_014186109.1">
    <property type="nucleotide sequence ID" value="NC_016584.1"/>
</dbReference>
<comment type="catalytic activity">
    <reaction evidence="1">
        <text>ATP + protein L-histidine = ADP + protein N-phospho-L-histidine.</text>
        <dbReference type="EC" id="2.7.13.3"/>
    </reaction>
</comment>
<keyword evidence="14" id="KW-1185">Reference proteome</keyword>
<feature type="domain" description="Histidine kinase" evidence="11">
    <location>
        <begin position="20"/>
        <end position="132"/>
    </location>
</feature>
<dbReference type="EMBL" id="CP003108">
    <property type="protein sequence ID" value="AET69302.1"/>
    <property type="molecule type" value="Genomic_DNA"/>
</dbReference>
<feature type="domain" description="Response regulatory" evidence="12">
    <location>
        <begin position="156"/>
        <end position="274"/>
    </location>
</feature>
<evidence type="ECO:0000256" key="6">
    <source>
        <dbReference type="ARBA" id="ARBA00022777"/>
    </source>
</evidence>
<dbReference type="SUPFAM" id="SSF52172">
    <property type="entry name" value="CheY-like"/>
    <property type="match status" value="1"/>
</dbReference>
<evidence type="ECO:0000256" key="4">
    <source>
        <dbReference type="ARBA" id="ARBA00018672"/>
    </source>
</evidence>
<dbReference type="eggNOG" id="COG0784">
    <property type="taxonomic scope" value="Bacteria"/>
</dbReference>
<evidence type="ECO:0000256" key="7">
    <source>
        <dbReference type="ARBA" id="ARBA00023012"/>
    </source>
</evidence>
<evidence type="ECO:0000313" key="13">
    <source>
        <dbReference type="EMBL" id="AET69302.1"/>
    </source>
</evidence>
<dbReference type="AlphaFoldDB" id="G7W9G5"/>
<evidence type="ECO:0000256" key="2">
    <source>
        <dbReference type="ARBA" id="ARBA00006402"/>
    </source>
</evidence>
<evidence type="ECO:0000313" key="14">
    <source>
        <dbReference type="Proteomes" id="UP000006346"/>
    </source>
</evidence>
<dbReference type="Gene3D" id="3.30.565.10">
    <property type="entry name" value="Histidine kinase-like ATPase, C-terminal domain"/>
    <property type="match status" value="1"/>
</dbReference>
<comment type="function">
    <text evidence="8">May play the central regulatory role in sporulation. It may be an element of the effector pathway responsible for the activation of sporulation genes in response to nutritional stress. Spo0A may act in concert with spo0H (a sigma factor) to control the expression of some genes that are critical to the sporulation process.</text>
</comment>